<keyword evidence="5" id="KW-0808">Transferase</keyword>
<dbReference type="Proteomes" id="UP000199055">
    <property type="component" value="Unassembled WGS sequence"/>
</dbReference>
<dbReference type="RefSeq" id="WP_093662715.1">
    <property type="nucleotide sequence ID" value="NZ_FOET01000016.1"/>
</dbReference>
<dbReference type="Pfam" id="PF02518">
    <property type="entry name" value="HATPase_c"/>
    <property type="match status" value="1"/>
</dbReference>
<evidence type="ECO:0000256" key="12">
    <source>
        <dbReference type="SAM" id="Phobius"/>
    </source>
</evidence>
<sequence length="425" mass="46209">MTPSTPGTPGPPPQPPATPPKPTWDPFQPGRSHPWLRPTIRIRLTLLYGGMFLIAGMVLLAIIYLLAAQALKDGSHLPFQIIGVRDQTTDAVCSLPSRADGGELTPQELTAAVQQCMENQRQVALEALLNHSLLALLGLAVAAFAFGYVMAGRVLSPLERITRTAQRVAGSDLHRRIELDGPDDELKELADTFDQMLDRLDRAFTAQQRFVANASHELRTPLAINRTLLEVQLSDPGASPELVQLGKTLLATNERSEQLVEGLLLLARSENEIVDRKPVDLAEVASQAVEQARGEAQERGVELRGVRQPAYVQGSGVLLERVALNLVQNAVRYNVPRDGWVSVDTRAQPGQAVLVVENTGPVVPAYEVDNLFEPFRRLRTERTGSDRGVGLGLSIVRSVVRAHGGAVTARPREEGGLVVRVTLPV</sequence>
<evidence type="ECO:0000259" key="14">
    <source>
        <dbReference type="PROSITE" id="PS50885"/>
    </source>
</evidence>
<feature type="compositionally biased region" description="Pro residues" evidence="11">
    <location>
        <begin position="1"/>
        <end position="23"/>
    </location>
</feature>
<feature type="transmembrane region" description="Helical" evidence="12">
    <location>
        <begin position="46"/>
        <end position="67"/>
    </location>
</feature>
<dbReference type="InterPro" id="IPR004358">
    <property type="entry name" value="Sig_transdc_His_kin-like_C"/>
</dbReference>
<keyword evidence="9" id="KW-0902">Two-component regulatory system</keyword>
<dbReference type="SUPFAM" id="SSF47384">
    <property type="entry name" value="Homodimeric domain of signal transducing histidine kinase"/>
    <property type="match status" value="1"/>
</dbReference>
<evidence type="ECO:0000256" key="9">
    <source>
        <dbReference type="ARBA" id="ARBA00023012"/>
    </source>
</evidence>
<dbReference type="PANTHER" id="PTHR45436:SF5">
    <property type="entry name" value="SENSOR HISTIDINE KINASE TRCS"/>
    <property type="match status" value="1"/>
</dbReference>
<name>A0A1H9J5E2_9ACTN</name>
<dbReference type="PANTHER" id="PTHR45436">
    <property type="entry name" value="SENSOR HISTIDINE KINASE YKOH"/>
    <property type="match status" value="1"/>
</dbReference>
<keyword evidence="10 12" id="KW-0472">Membrane</keyword>
<feature type="region of interest" description="Disordered" evidence="11">
    <location>
        <begin position="1"/>
        <end position="30"/>
    </location>
</feature>
<dbReference type="AlphaFoldDB" id="A0A1H9J5E2"/>
<organism evidence="15 16">
    <name type="scientific">Streptomyces radiopugnans</name>
    <dbReference type="NCBI Taxonomy" id="403935"/>
    <lineage>
        <taxon>Bacteria</taxon>
        <taxon>Bacillati</taxon>
        <taxon>Actinomycetota</taxon>
        <taxon>Actinomycetes</taxon>
        <taxon>Kitasatosporales</taxon>
        <taxon>Streptomycetaceae</taxon>
        <taxon>Streptomyces</taxon>
    </lineage>
</organism>
<accession>A0A1H9J5E2</accession>
<gene>
    <name evidence="15" type="ORF">SAMN05216481_11673</name>
</gene>
<evidence type="ECO:0000256" key="7">
    <source>
        <dbReference type="ARBA" id="ARBA00022777"/>
    </source>
</evidence>
<evidence type="ECO:0000256" key="5">
    <source>
        <dbReference type="ARBA" id="ARBA00022679"/>
    </source>
</evidence>
<dbReference type="CDD" id="cd00075">
    <property type="entry name" value="HATPase"/>
    <property type="match status" value="1"/>
</dbReference>
<feature type="domain" description="Histidine kinase" evidence="13">
    <location>
        <begin position="213"/>
        <end position="425"/>
    </location>
</feature>
<dbReference type="GO" id="GO:0000155">
    <property type="term" value="F:phosphorelay sensor kinase activity"/>
    <property type="evidence" value="ECO:0007669"/>
    <property type="project" value="InterPro"/>
</dbReference>
<evidence type="ECO:0000259" key="13">
    <source>
        <dbReference type="PROSITE" id="PS50109"/>
    </source>
</evidence>
<evidence type="ECO:0000256" key="2">
    <source>
        <dbReference type="ARBA" id="ARBA00004236"/>
    </source>
</evidence>
<dbReference type="SMART" id="SM00387">
    <property type="entry name" value="HATPase_c"/>
    <property type="match status" value="1"/>
</dbReference>
<dbReference type="InterPro" id="IPR036890">
    <property type="entry name" value="HATPase_C_sf"/>
</dbReference>
<reference evidence="16" key="1">
    <citation type="submission" date="2016-10" db="EMBL/GenBank/DDBJ databases">
        <authorList>
            <person name="Varghese N."/>
            <person name="Submissions S."/>
        </authorList>
    </citation>
    <scope>NUCLEOTIDE SEQUENCE [LARGE SCALE GENOMIC DNA]</scope>
    <source>
        <strain evidence="16">CGMCC 4.3519</strain>
    </source>
</reference>
<keyword evidence="8 12" id="KW-1133">Transmembrane helix</keyword>
<keyword evidence="4" id="KW-0597">Phosphoprotein</keyword>
<evidence type="ECO:0000256" key="6">
    <source>
        <dbReference type="ARBA" id="ARBA00022692"/>
    </source>
</evidence>
<dbReference type="EMBL" id="FOET01000016">
    <property type="protein sequence ID" value="SEQ81987.1"/>
    <property type="molecule type" value="Genomic_DNA"/>
</dbReference>
<keyword evidence="16" id="KW-1185">Reference proteome</keyword>
<dbReference type="Gene3D" id="1.10.287.130">
    <property type="match status" value="1"/>
</dbReference>
<dbReference type="InterPro" id="IPR003594">
    <property type="entry name" value="HATPase_dom"/>
</dbReference>
<dbReference type="PROSITE" id="PS50885">
    <property type="entry name" value="HAMP"/>
    <property type="match status" value="1"/>
</dbReference>
<keyword evidence="7 15" id="KW-0418">Kinase</keyword>
<evidence type="ECO:0000313" key="15">
    <source>
        <dbReference type="EMBL" id="SEQ81987.1"/>
    </source>
</evidence>
<dbReference type="PROSITE" id="PS50109">
    <property type="entry name" value="HIS_KIN"/>
    <property type="match status" value="1"/>
</dbReference>
<dbReference type="InterPro" id="IPR003660">
    <property type="entry name" value="HAMP_dom"/>
</dbReference>
<evidence type="ECO:0000256" key="3">
    <source>
        <dbReference type="ARBA" id="ARBA00012438"/>
    </source>
</evidence>
<dbReference type="Gene3D" id="3.30.565.10">
    <property type="entry name" value="Histidine kinase-like ATPase, C-terminal domain"/>
    <property type="match status" value="1"/>
</dbReference>
<feature type="transmembrane region" description="Helical" evidence="12">
    <location>
        <begin position="133"/>
        <end position="151"/>
    </location>
</feature>
<dbReference type="SMART" id="SM00304">
    <property type="entry name" value="HAMP"/>
    <property type="match status" value="1"/>
</dbReference>
<dbReference type="PRINTS" id="PR00344">
    <property type="entry name" value="BCTRLSENSOR"/>
</dbReference>
<comment type="catalytic activity">
    <reaction evidence="1">
        <text>ATP + protein L-histidine = ADP + protein N-phospho-L-histidine.</text>
        <dbReference type="EC" id="2.7.13.3"/>
    </reaction>
</comment>
<dbReference type="Pfam" id="PF00672">
    <property type="entry name" value="HAMP"/>
    <property type="match status" value="1"/>
</dbReference>
<evidence type="ECO:0000256" key="10">
    <source>
        <dbReference type="ARBA" id="ARBA00023136"/>
    </source>
</evidence>
<dbReference type="CDD" id="cd06225">
    <property type="entry name" value="HAMP"/>
    <property type="match status" value="1"/>
</dbReference>
<dbReference type="CDD" id="cd00082">
    <property type="entry name" value="HisKA"/>
    <property type="match status" value="1"/>
</dbReference>
<feature type="domain" description="HAMP" evidence="14">
    <location>
        <begin position="152"/>
        <end position="205"/>
    </location>
</feature>
<evidence type="ECO:0000256" key="11">
    <source>
        <dbReference type="SAM" id="MobiDB-lite"/>
    </source>
</evidence>
<dbReference type="GO" id="GO:0005886">
    <property type="term" value="C:plasma membrane"/>
    <property type="evidence" value="ECO:0007669"/>
    <property type="project" value="UniProtKB-SubCell"/>
</dbReference>
<dbReference type="InterPro" id="IPR003661">
    <property type="entry name" value="HisK_dim/P_dom"/>
</dbReference>
<dbReference type="SMART" id="SM00388">
    <property type="entry name" value="HisKA"/>
    <property type="match status" value="1"/>
</dbReference>
<evidence type="ECO:0000256" key="1">
    <source>
        <dbReference type="ARBA" id="ARBA00000085"/>
    </source>
</evidence>
<comment type="subcellular location">
    <subcellularLocation>
        <location evidence="2">Cell membrane</location>
    </subcellularLocation>
</comment>
<dbReference type="STRING" id="403935.SAMN05216481_11673"/>
<dbReference type="InterPro" id="IPR036097">
    <property type="entry name" value="HisK_dim/P_sf"/>
</dbReference>
<evidence type="ECO:0000313" key="16">
    <source>
        <dbReference type="Proteomes" id="UP000199055"/>
    </source>
</evidence>
<dbReference type="SUPFAM" id="SSF55874">
    <property type="entry name" value="ATPase domain of HSP90 chaperone/DNA topoisomerase II/histidine kinase"/>
    <property type="match status" value="1"/>
</dbReference>
<evidence type="ECO:0000256" key="4">
    <source>
        <dbReference type="ARBA" id="ARBA00022553"/>
    </source>
</evidence>
<dbReference type="Gene3D" id="6.10.340.10">
    <property type="match status" value="1"/>
</dbReference>
<proteinExistence type="predicted"/>
<dbReference type="InterPro" id="IPR050428">
    <property type="entry name" value="TCS_sensor_his_kinase"/>
</dbReference>
<dbReference type="Pfam" id="PF00512">
    <property type="entry name" value="HisKA"/>
    <property type="match status" value="1"/>
</dbReference>
<dbReference type="InterPro" id="IPR005467">
    <property type="entry name" value="His_kinase_dom"/>
</dbReference>
<dbReference type="EC" id="2.7.13.3" evidence="3"/>
<protein>
    <recommendedName>
        <fullName evidence="3">histidine kinase</fullName>
        <ecNumber evidence="3">2.7.13.3</ecNumber>
    </recommendedName>
</protein>
<keyword evidence="6 12" id="KW-0812">Transmembrane</keyword>
<evidence type="ECO:0000256" key="8">
    <source>
        <dbReference type="ARBA" id="ARBA00022989"/>
    </source>
</evidence>
<dbReference type="SUPFAM" id="SSF158472">
    <property type="entry name" value="HAMP domain-like"/>
    <property type="match status" value="1"/>
</dbReference>